<feature type="domain" description="HTH tetR-type" evidence="3">
    <location>
        <begin position="10"/>
        <end position="70"/>
    </location>
</feature>
<organism evidence="4 5">
    <name type="scientific">Nocardia cyriacigeorgica</name>
    <dbReference type="NCBI Taxonomy" id="135487"/>
    <lineage>
        <taxon>Bacteria</taxon>
        <taxon>Bacillati</taxon>
        <taxon>Actinomycetota</taxon>
        <taxon>Actinomycetes</taxon>
        <taxon>Mycobacteriales</taxon>
        <taxon>Nocardiaceae</taxon>
        <taxon>Nocardia</taxon>
    </lineage>
</organism>
<dbReference type="SUPFAM" id="SSF46689">
    <property type="entry name" value="Homeodomain-like"/>
    <property type="match status" value="1"/>
</dbReference>
<dbReference type="InterPro" id="IPR050624">
    <property type="entry name" value="HTH-type_Tx_Regulator"/>
</dbReference>
<evidence type="ECO:0000313" key="5">
    <source>
        <dbReference type="Proteomes" id="UP000306378"/>
    </source>
</evidence>
<dbReference type="PRINTS" id="PR00455">
    <property type="entry name" value="HTHTETR"/>
</dbReference>
<evidence type="ECO:0000256" key="1">
    <source>
        <dbReference type="ARBA" id="ARBA00023125"/>
    </source>
</evidence>
<dbReference type="EMBL" id="VBUT01000002">
    <property type="protein sequence ID" value="TLF80919.1"/>
    <property type="molecule type" value="Genomic_DNA"/>
</dbReference>
<comment type="caution">
    <text evidence="4">The sequence shown here is derived from an EMBL/GenBank/DDBJ whole genome shotgun (WGS) entry which is preliminary data.</text>
</comment>
<evidence type="ECO:0000256" key="2">
    <source>
        <dbReference type="PROSITE-ProRule" id="PRU00335"/>
    </source>
</evidence>
<dbReference type="PANTHER" id="PTHR43479:SF7">
    <property type="entry name" value="TETR-FAMILY TRANSCRIPTIONAL REGULATOR"/>
    <property type="match status" value="1"/>
</dbReference>
<name>A0A5R8NY20_9NOCA</name>
<dbReference type="AlphaFoldDB" id="A0A5R8NY20"/>
<dbReference type="InterPro" id="IPR009057">
    <property type="entry name" value="Homeodomain-like_sf"/>
</dbReference>
<reference evidence="4 5" key="1">
    <citation type="submission" date="2019-05" db="EMBL/GenBank/DDBJ databases">
        <title>Genomes sequences of two Nocardia cyriacigeorgica environmental isolates, type strains Nocardia asteroides ATCC 19247 and Nocardia cyriacigeorgica DSM 44484.</title>
        <authorList>
            <person name="Vautrin F."/>
            <person name="Bergeron E."/>
            <person name="Dubost A."/>
            <person name="Abrouk D."/>
            <person name="Rodriguez Nava V."/>
            <person name="Pujic P."/>
        </authorList>
    </citation>
    <scope>NUCLEOTIDE SEQUENCE [LARGE SCALE GENOMIC DNA]</scope>
    <source>
        <strain evidence="4 5">EML 446</strain>
    </source>
</reference>
<dbReference type="Gene3D" id="1.10.357.10">
    <property type="entry name" value="Tetracycline Repressor, domain 2"/>
    <property type="match status" value="1"/>
</dbReference>
<evidence type="ECO:0000313" key="4">
    <source>
        <dbReference type="EMBL" id="TLF80919.1"/>
    </source>
</evidence>
<dbReference type="InterPro" id="IPR001647">
    <property type="entry name" value="HTH_TetR"/>
</dbReference>
<gene>
    <name evidence="4" type="ORF">FEK34_04360</name>
</gene>
<dbReference type="PROSITE" id="PS50977">
    <property type="entry name" value="HTH_TETR_2"/>
    <property type="match status" value="1"/>
</dbReference>
<dbReference type="PANTHER" id="PTHR43479">
    <property type="entry name" value="ACREF/ENVCD OPERON REPRESSOR-RELATED"/>
    <property type="match status" value="1"/>
</dbReference>
<dbReference type="Proteomes" id="UP000306378">
    <property type="component" value="Unassembled WGS sequence"/>
</dbReference>
<proteinExistence type="predicted"/>
<dbReference type="GO" id="GO:0003677">
    <property type="term" value="F:DNA binding"/>
    <property type="evidence" value="ECO:0007669"/>
    <property type="project" value="UniProtKB-UniRule"/>
</dbReference>
<dbReference type="Pfam" id="PF00440">
    <property type="entry name" value="TetR_N"/>
    <property type="match status" value="1"/>
</dbReference>
<feature type="DNA-binding region" description="H-T-H motif" evidence="2">
    <location>
        <begin position="33"/>
        <end position="52"/>
    </location>
</feature>
<sequence length="190" mass="21328">MAESPDRRVRRTRDLLHRALIELMIERGYERVTVTDVIDRADVGRSTFYAHYRDKDDLLVVSCTEFLRREIERVRGTTGSPLAPLRVMFQLAADYPDVYQPLIGPKSSATVLRAYQQSISSILSEQLAVALDMDDREFADTIAFLSWGLIGLLGSVIDPKTPTPPATAWRRFETLCTSGLGGRLGRAGQR</sequence>
<accession>A0A5R8NY20</accession>
<keyword evidence="1 2" id="KW-0238">DNA-binding</keyword>
<dbReference type="RefSeq" id="WP_138446560.1">
    <property type="nucleotide sequence ID" value="NZ_VBUT01000002.1"/>
</dbReference>
<protein>
    <submittedName>
        <fullName evidence="4">TetR/AcrR family transcriptional regulator</fullName>
    </submittedName>
</protein>
<evidence type="ECO:0000259" key="3">
    <source>
        <dbReference type="PROSITE" id="PS50977"/>
    </source>
</evidence>